<accession>A0AAD5TJT0</accession>
<proteinExistence type="predicted"/>
<gene>
    <name evidence="1" type="ORF">HDU87_004390</name>
</gene>
<dbReference type="Proteomes" id="UP001212152">
    <property type="component" value="Unassembled WGS sequence"/>
</dbReference>
<evidence type="ECO:0000313" key="2">
    <source>
        <dbReference type="Proteomes" id="UP001212152"/>
    </source>
</evidence>
<organism evidence="1 2">
    <name type="scientific">Geranomyces variabilis</name>
    <dbReference type="NCBI Taxonomy" id="109894"/>
    <lineage>
        <taxon>Eukaryota</taxon>
        <taxon>Fungi</taxon>
        <taxon>Fungi incertae sedis</taxon>
        <taxon>Chytridiomycota</taxon>
        <taxon>Chytridiomycota incertae sedis</taxon>
        <taxon>Chytridiomycetes</taxon>
        <taxon>Spizellomycetales</taxon>
        <taxon>Powellomycetaceae</taxon>
        <taxon>Geranomyces</taxon>
    </lineage>
</organism>
<dbReference type="AlphaFoldDB" id="A0AAD5TJT0"/>
<protein>
    <submittedName>
        <fullName evidence="1">Uncharacterized protein</fullName>
    </submittedName>
</protein>
<dbReference type="EMBL" id="JADGJQ010000032">
    <property type="protein sequence ID" value="KAJ3177637.1"/>
    <property type="molecule type" value="Genomic_DNA"/>
</dbReference>
<name>A0AAD5TJT0_9FUNG</name>
<sequence>MAGAHHHAPRVPGQFVAPHVHGRWGAKLMMAPVWFFVMYRTYHDGPHHFLHKHQWEEPKFIAHLEEVDKKFGTSYATDNMHHH</sequence>
<evidence type="ECO:0000313" key="1">
    <source>
        <dbReference type="EMBL" id="KAJ3177637.1"/>
    </source>
</evidence>
<reference evidence="1" key="1">
    <citation type="submission" date="2020-05" db="EMBL/GenBank/DDBJ databases">
        <title>Phylogenomic resolution of chytrid fungi.</title>
        <authorList>
            <person name="Stajich J.E."/>
            <person name="Amses K."/>
            <person name="Simmons R."/>
            <person name="Seto K."/>
            <person name="Myers J."/>
            <person name="Bonds A."/>
            <person name="Quandt C.A."/>
            <person name="Barry K."/>
            <person name="Liu P."/>
            <person name="Grigoriev I."/>
            <person name="Longcore J.E."/>
            <person name="James T.Y."/>
        </authorList>
    </citation>
    <scope>NUCLEOTIDE SEQUENCE</scope>
    <source>
        <strain evidence="1">JEL0379</strain>
    </source>
</reference>
<comment type="caution">
    <text evidence="1">The sequence shown here is derived from an EMBL/GenBank/DDBJ whole genome shotgun (WGS) entry which is preliminary data.</text>
</comment>
<keyword evidence="2" id="KW-1185">Reference proteome</keyword>